<name>A0A6B2JX37_9RHOB</name>
<reference evidence="3 4" key="1">
    <citation type="submission" date="2020-02" db="EMBL/GenBank/DDBJ databases">
        <title>Pseudoroseicyclus tamarix, sp. nov., isolated from offshore sediment of a Tamarix chinensis forest.</title>
        <authorList>
            <person name="Gai Y."/>
        </authorList>
    </citation>
    <scope>NUCLEOTIDE SEQUENCE [LARGE SCALE GENOMIC DNA]</scope>
    <source>
        <strain evidence="3 4">CLL3-39</strain>
    </source>
</reference>
<dbReference type="InterPro" id="IPR051313">
    <property type="entry name" value="Bact_iron-sidero_bind"/>
</dbReference>
<comment type="caution">
    <text evidence="3">The sequence shown here is derived from an EMBL/GenBank/DDBJ whole genome shotgun (WGS) entry which is preliminary data.</text>
</comment>
<evidence type="ECO:0000313" key="3">
    <source>
        <dbReference type="EMBL" id="NDV01229.1"/>
    </source>
</evidence>
<sequence length="156" mass="17121">MKARYESQIAQLQRVAGPAPRMVSAFHAQNGDLSVWNPYSSFGKVLRDAGFTFPELIESIPEGTSEQLSAERLPELDADVVFVSYRSDRGETPANAHDELEAALPGYCAQLTACQEGRMVLIPREEGWATSYVGLTMLAYAMTTALGTLDFAQRDN</sequence>
<accession>A0A6B2JX37</accession>
<keyword evidence="2" id="KW-0732">Signal</keyword>
<dbReference type="SUPFAM" id="SSF53807">
    <property type="entry name" value="Helical backbone' metal receptor"/>
    <property type="match status" value="1"/>
</dbReference>
<dbReference type="AlphaFoldDB" id="A0A6B2JX37"/>
<gene>
    <name evidence="3" type="ORF">GZA08_09650</name>
</gene>
<keyword evidence="4" id="KW-1185">Reference proteome</keyword>
<evidence type="ECO:0000313" key="4">
    <source>
        <dbReference type="Proteomes" id="UP000474757"/>
    </source>
</evidence>
<evidence type="ECO:0000256" key="1">
    <source>
        <dbReference type="ARBA" id="ARBA00022448"/>
    </source>
</evidence>
<dbReference type="EMBL" id="JAAGAB010000002">
    <property type="protein sequence ID" value="NDV01229.1"/>
    <property type="molecule type" value="Genomic_DNA"/>
</dbReference>
<keyword evidence="1" id="KW-0813">Transport</keyword>
<dbReference type="PANTHER" id="PTHR30532:SF24">
    <property type="entry name" value="FERRIC ENTEROBACTIN-BINDING PERIPLASMIC PROTEIN FEPB"/>
    <property type="match status" value="1"/>
</dbReference>
<dbReference type="PANTHER" id="PTHR30532">
    <property type="entry name" value="IRON III DICITRATE-BINDING PERIPLASMIC PROTEIN"/>
    <property type="match status" value="1"/>
</dbReference>
<evidence type="ECO:0000256" key="2">
    <source>
        <dbReference type="ARBA" id="ARBA00022729"/>
    </source>
</evidence>
<dbReference type="Proteomes" id="UP000474757">
    <property type="component" value="Unassembled WGS sequence"/>
</dbReference>
<organism evidence="3 4">
    <name type="scientific">Pseudoroseicyclus tamaricis</name>
    <dbReference type="NCBI Taxonomy" id="2705421"/>
    <lineage>
        <taxon>Bacteria</taxon>
        <taxon>Pseudomonadati</taxon>
        <taxon>Pseudomonadota</taxon>
        <taxon>Alphaproteobacteria</taxon>
        <taxon>Rhodobacterales</taxon>
        <taxon>Paracoccaceae</taxon>
        <taxon>Pseudoroseicyclus</taxon>
    </lineage>
</organism>
<proteinExistence type="predicted"/>
<dbReference type="Gene3D" id="3.40.50.1980">
    <property type="entry name" value="Nitrogenase molybdenum iron protein domain"/>
    <property type="match status" value="1"/>
</dbReference>
<protein>
    <recommendedName>
        <fullName evidence="5">Substrate-binding family protein</fullName>
    </recommendedName>
</protein>
<evidence type="ECO:0008006" key="5">
    <source>
        <dbReference type="Google" id="ProtNLM"/>
    </source>
</evidence>
<dbReference type="GO" id="GO:0030288">
    <property type="term" value="C:outer membrane-bounded periplasmic space"/>
    <property type="evidence" value="ECO:0007669"/>
    <property type="project" value="TreeGrafter"/>
</dbReference>